<reference evidence="2" key="1">
    <citation type="journal article" date="2023" name="Mol. Phylogenet. Evol.">
        <title>Genome-scale phylogeny and comparative genomics of the fungal order Sordariales.</title>
        <authorList>
            <person name="Hensen N."/>
            <person name="Bonometti L."/>
            <person name="Westerberg I."/>
            <person name="Brannstrom I.O."/>
            <person name="Guillou S."/>
            <person name="Cros-Aarteil S."/>
            <person name="Calhoun S."/>
            <person name="Haridas S."/>
            <person name="Kuo A."/>
            <person name="Mondo S."/>
            <person name="Pangilinan J."/>
            <person name="Riley R."/>
            <person name="LaButti K."/>
            <person name="Andreopoulos B."/>
            <person name="Lipzen A."/>
            <person name="Chen C."/>
            <person name="Yan M."/>
            <person name="Daum C."/>
            <person name="Ng V."/>
            <person name="Clum A."/>
            <person name="Steindorff A."/>
            <person name="Ohm R.A."/>
            <person name="Martin F."/>
            <person name="Silar P."/>
            <person name="Natvig D.O."/>
            <person name="Lalanne C."/>
            <person name="Gautier V."/>
            <person name="Ament-Velasquez S.L."/>
            <person name="Kruys A."/>
            <person name="Hutchinson M.I."/>
            <person name="Powell A.J."/>
            <person name="Barry K."/>
            <person name="Miller A.N."/>
            <person name="Grigoriev I.V."/>
            <person name="Debuchy R."/>
            <person name="Gladieux P."/>
            <person name="Hiltunen Thoren M."/>
            <person name="Johannesson H."/>
        </authorList>
    </citation>
    <scope>NUCLEOTIDE SEQUENCE</scope>
    <source>
        <strain evidence="2">PSN293</strain>
    </source>
</reference>
<dbReference type="GO" id="GO:0046390">
    <property type="term" value="P:ribose phosphate biosynthetic process"/>
    <property type="evidence" value="ECO:0007669"/>
    <property type="project" value="TreeGrafter"/>
</dbReference>
<keyword evidence="3" id="KW-1185">Reference proteome</keyword>
<evidence type="ECO:0000256" key="1">
    <source>
        <dbReference type="PIRSR" id="PIRSR613078-2"/>
    </source>
</evidence>
<accession>A0AAN7BCE7</accession>
<feature type="binding site" evidence="1">
    <location>
        <begin position="23"/>
        <end position="24"/>
    </location>
    <ligand>
        <name>substrate</name>
    </ligand>
</feature>
<gene>
    <name evidence="2" type="ORF">QBC37DRAFT_457591</name>
</gene>
<evidence type="ECO:0000313" key="2">
    <source>
        <dbReference type="EMBL" id="KAK4215830.1"/>
    </source>
</evidence>
<reference evidence="2" key="2">
    <citation type="submission" date="2023-05" db="EMBL/GenBank/DDBJ databases">
        <authorList>
            <consortium name="Lawrence Berkeley National Laboratory"/>
            <person name="Steindorff A."/>
            <person name="Hensen N."/>
            <person name="Bonometti L."/>
            <person name="Westerberg I."/>
            <person name="Brannstrom I.O."/>
            <person name="Guillou S."/>
            <person name="Cros-Aarteil S."/>
            <person name="Calhoun S."/>
            <person name="Haridas S."/>
            <person name="Kuo A."/>
            <person name="Mondo S."/>
            <person name="Pangilinan J."/>
            <person name="Riley R."/>
            <person name="Labutti K."/>
            <person name="Andreopoulos B."/>
            <person name="Lipzen A."/>
            <person name="Chen C."/>
            <person name="Yanf M."/>
            <person name="Daum C."/>
            <person name="Ng V."/>
            <person name="Clum A."/>
            <person name="Ohm R."/>
            <person name="Martin F."/>
            <person name="Silar P."/>
            <person name="Natvig D."/>
            <person name="Lalanne C."/>
            <person name="Gautier V."/>
            <person name="Ament-Velasquez S.L."/>
            <person name="Kruys A."/>
            <person name="Hutchinson M.I."/>
            <person name="Powell A.J."/>
            <person name="Barry K."/>
            <person name="Miller A.N."/>
            <person name="Grigoriev I.V."/>
            <person name="Debuchy R."/>
            <person name="Gladieux P."/>
            <person name="Thoren M.H."/>
            <person name="Johannesson H."/>
        </authorList>
    </citation>
    <scope>NUCLEOTIDE SEQUENCE</scope>
    <source>
        <strain evidence="2">PSN293</strain>
    </source>
</reference>
<dbReference type="EMBL" id="MU858075">
    <property type="protein sequence ID" value="KAK4215830.1"/>
    <property type="molecule type" value="Genomic_DNA"/>
</dbReference>
<proteinExistence type="predicted"/>
<evidence type="ECO:0000313" key="3">
    <source>
        <dbReference type="Proteomes" id="UP001301769"/>
    </source>
</evidence>
<dbReference type="InterPro" id="IPR029033">
    <property type="entry name" value="His_PPase_superfam"/>
</dbReference>
<dbReference type="Proteomes" id="UP001301769">
    <property type="component" value="Unassembled WGS sequence"/>
</dbReference>
<dbReference type="SMART" id="SM00855">
    <property type="entry name" value="PGAM"/>
    <property type="match status" value="1"/>
</dbReference>
<comment type="caution">
    <text evidence="2">The sequence shown here is derived from an EMBL/GenBank/DDBJ whole genome shotgun (WGS) entry which is preliminary data.</text>
</comment>
<dbReference type="AlphaFoldDB" id="A0AAN7BCE7"/>
<dbReference type="InterPro" id="IPR013078">
    <property type="entry name" value="His_Pase_superF_clade-1"/>
</dbReference>
<organism evidence="2 3">
    <name type="scientific">Rhypophila decipiens</name>
    <dbReference type="NCBI Taxonomy" id="261697"/>
    <lineage>
        <taxon>Eukaryota</taxon>
        <taxon>Fungi</taxon>
        <taxon>Dikarya</taxon>
        <taxon>Ascomycota</taxon>
        <taxon>Pezizomycotina</taxon>
        <taxon>Sordariomycetes</taxon>
        <taxon>Sordariomycetidae</taxon>
        <taxon>Sordariales</taxon>
        <taxon>Naviculisporaceae</taxon>
        <taxon>Rhypophila</taxon>
    </lineage>
</organism>
<sequence>MATPRVFIVRHGETEWSLNGRHTGSTDIPLTANGEKRVKATGKALIGPDRLIVPKQLVHVWLQFIFTILCIDCKAEALVLGFIAYQFPELRCRYVSPRKRAQRTLELLNLGFDEPFPWNAHGARDGDGLQCSARIEVTEDIREWDYGDYEGITTPRIKEMRKEQGLDPAWDIWKDGCPGGESPEDINERLDRLIKDIRSKWHSPVMGNNKREDAGQQHGDVLVVAHGHILRAFAQRWAGQSLKDGPTFLLEAGGVGTMSYEHHNIEEPAILLGGAFMVDL</sequence>
<dbReference type="Gene3D" id="3.40.50.1240">
    <property type="entry name" value="Phosphoglycerate mutase-like"/>
    <property type="match status" value="2"/>
</dbReference>
<dbReference type="Pfam" id="PF00300">
    <property type="entry name" value="His_Phos_1"/>
    <property type="match status" value="2"/>
</dbReference>
<dbReference type="PANTHER" id="PTHR48100:SF15">
    <property type="entry name" value="SEDOHEPTULOSE 1,7-BISPHOSPHATASE"/>
    <property type="match status" value="1"/>
</dbReference>
<name>A0AAN7BCE7_9PEZI</name>
<dbReference type="PANTHER" id="PTHR48100">
    <property type="entry name" value="BROAD-SPECIFICITY PHOSPHATASE YOR283W-RELATED"/>
    <property type="match status" value="1"/>
</dbReference>
<dbReference type="InterPro" id="IPR050275">
    <property type="entry name" value="PGM_Phosphatase"/>
</dbReference>
<dbReference type="GO" id="GO:0050278">
    <property type="term" value="F:sedoheptulose-bisphosphatase activity"/>
    <property type="evidence" value="ECO:0007669"/>
    <property type="project" value="TreeGrafter"/>
</dbReference>
<protein>
    <submittedName>
        <fullName evidence="2">Sedoheptulose 1,7-bisphosphatase</fullName>
    </submittedName>
</protein>
<dbReference type="CDD" id="cd07067">
    <property type="entry name" value="HP_PGM_like"/>
    <property type="match status" value="1"/>
</dbReference>
<dbReference type="SUPFAM" id="SSF53254">
    <property type="entry name" value="Phosphoglycerate mutase-like"/>
    <property type="match status" value="1"/>
</dbReference>